<feature type="transmembrane region" description="Helical" evidence="7">
    <location>
        <begin position="33"/>
        <end position="51"/>
    </location>
</feature>
<keyword evidence="6 7" id="KW-0472">Membrane</keyword>
<feature type="domain" description="TRAP C4-dicarboxylate transport system permease DctM subunit" evidence="8">
    <location>
        <begin position="8"/>
        <end position="419"/>
    </location>
</feature>
<feature type="transmembrane region" description="Helical" evidence="7">
    <location>
        <begin position="97"/>
        <end position="120"/>
    </location>
</feature>
<sequence>MISLVVVLGLLVLLIIGVPVGLALAFTGMIGLVGMVGFSSALSVLATTPLSTTNSYELIAVPLFILMAEFVIVSGIADRMFKAITIWVGRLPGGLAVATALAGAGFGAISGSSTASAAALSSTSIPAMRQAGYEAKFSSGVVAVSGTLAMLIPPSIALVLYGIIMEVNIASLLIGGVIPGILVTIGIIATIYVLMARDPSIAPTAKPWAIRDKLYALREIGPMLVLLACVTGSIYLGIATPTEAAGLGAFGAFVIAAVFRKLTWASTWGAFSRSVRATCMIFLIIIGAHIFGYVLTLGQITPQFVDWITTLEVSPYVVMTGIILFYLVLGCFMDQLAILILTVPVMAPAIVSLGFDPVWFGVLVVVSAEVGMITPPLGMNIFVVARYAERPLSEIFRGVAPHVLTHIIIIALLVAFPQLVLWLPGTINN</sequence>
<evidence type="ECO:0000256" key="4">
    <source>
        <dbReference type="ARBA" id="ARBA00022692"/>
    </source>
</evidence>
<feature type="transmembrane region" description="Helical" evidence="7">
    <location>
        <begin position="141"/>
        <end position="164"/>
    </location>
</feature>
<feature type="transmembrane region" description="Helical" evidence="7">
    <location>
        <begin position="361"/>
        <end position="383"/>
    </location>
</feature>
<gene>
    <name evidence="9" type="ORF">BJB45_21400</name>
</gene>
<proteinExistence type="inferred from homology"/>
<evidence type="ECO:0000256" key="1">
    <source>
        <dbReference type="ARBA" id="ARBA00004429"/>
    </source>
</evidence>
<organism evidence="9 10">
    <name type="scientific">Halomonas huangheensis</name>
    <dbReference type="NCBI Taxonomy" id="1178482"/>
    <lineage>
        <taxon>Bacteria</taxon>
        <taxon>Pseudomonadati</taxon>
        <taxon>Pseudomonadota</taxon>
        <taxon>Gammaproteobacteria</taxon>
        <taxon>Oceanospirillales</taxon>
        <taxon>Halomonadaceae</taxon>
        <taxon>Halomonas</taxon>
    </lineage>
</organism>
<evidence type="ECO:0000259" key="8">
    <source>
        <dbReference type="Pfam" id="PF06808"/>
    </source>
</evidence>
<feature type="transmembrane region" description="Helical" evidence="7">
    <location>
        <begin position="403"/>
        <end position="423"/>
    </location>
</feature>
<feature type="transmembrane region" description="Helical" evidence="7">
    <location>
        <begin position="244"/>
        <end position="263"/>
    </location>
</feature>
<dbReference type="InterPro" id="IPR004681">
    <property type="entry name" value="TRAP_DctM"/>
</dbReference>
<dbReference type="AlphaFoldDB" id="W1N207"/>
<feature type="transmembrane region" description="Helical" evidence="7">
    <location>
        <begin position="170"/>
        <end position="194"/>
    </location>
</feature>
<comment type="caution">
    <text evidence="9">The sequence shown here is derived from an EMBL/GenBank/DDBJ whole genome shotgun (WGS) entry which is preliminary data.</text>
</comment>
<dbReference type="OrthoDB" id="9796052at2"/>
<feature type="transmembrane region" description="Helical" evidence="7">
    <location>
        <begin position="215"/>
        <end position="238"/>
    </location>
</feature>
<evidence type="ECO:0000313" key="10">
    <source>
        <dbReference type="Proteomes" id="UP000019113"/>
    </source>
</evidence>
<evidence type="ECO:0000256" key="6">
    <source>
        <dbReference type="ARBA" id="ARBA00023136"/>
    </source>
</evidence>
<feature type="transmembrane region" description="Helical" evidence="7">
    <location>
        <begin position="336"/>
        <end position="355"/>
    </location>
</feature>
<dbReference type="Pfam" id="PF06808">
    <property type="entry name" value="DctM"/>
    <property type="match status" value="1"/>
</dbReference>
<dbReference type="PANTHER" id="PTHR33362:SF5">
    <property type="entry name" value="C4-DICARBOXYLATE TRAP TRANSPORTER LARGE PERMEASE PROTEIN DCTM"/>
    <property type="match status" value="1"/>
</dbReference>
<keyword evidence="10" id="KW-1185">Reference proteome</keyword>
<keyword evidence="5 7" id="KW-1133">Transmembrane helix</keyword>
<evidence type="ECO:0000256" key="5">
    <source>
        <dbReference type="ARBA" id="ARBA00022989"/>
    </source>
</evidence>
<accession>W1N207</accession>
<dbReference type="GO" id="GO:0022857">
    <property type="term" value="F:transmembrane transporter activity"/>
    <property type="evidence" value="ECO:0007669"/>
    <property type="project" value="UniProtKB-UniRule"/>
</dbReference>
<dbReference type="NCBIfam" id="TIGR00786">
    <property type="entry name" value="dctM"/>
    <property type="match status" value="1"/>
</dbReference>
<comment type="similarity">
    <text evidence="7">Belongs to the TRAP transporter large permease family.</text>
</comment>
<keyword evidence="4 7" id="KW-0812">Transmembrane</keyword>
<comment type="subunit">
    <text evidence="7">The complex comprises the extracytoplasmic solute receptor protein and the two transmembrane proteins.</text>
</comment>
<dbReference type="RefSeq" id="WP_021821100.1">
    <property type="nucleotide sequence ID" value="NZ_AVBC01000056.1"/>
</dbReference>
<dbReference type="PATRIC" id="fig|1178482.3.peg.4135"/>
<dbReference type="InterPro" id="IPR010656">
    <property type="entry name" value="DctM"/>
</dbReference>
<dbReference type="eggNOG" id="COG1593">
    <property type="taxonomic scope" value="Bacteria"/>
</dbReference>
<dbReference type="PIRSF" id="PIRSF006066">
    <property type="entry name" value="HI0050"/>
    <property type="match status" value="1"/>
</dbReference>
<dbReference type="PANTHER" id="PTHR33362">
    <property type="entry name" value="SIALIC ACID TRAP TRANSPORTER PERMEASE PROTEIN SIAT-RELATED"/>
    <property type="match status" value="1"/>
</dbReference>
<feature type="transmembrane region" description="Helical" evidence="7">
    <location>
        <begin position="275"/>
        <end position="295"/>
    </location>
</feature>
<feature type="transmembrane region" description="Helical" evidence="7">
    <location>
        <begin position="58"/>
        <end position="77"/>
    </location>
</feature>
<evidence type="ECO:0000313" key="9">
    <source>
        <dbReference type="EMBL" id="ERL49196.1"/>
    </source>
</evidence>
<keyword evidence="7" id="KW-0813">Transport</keyword>
<keyword evidence="2" id="KW-1003">Cell membrane</keyword>
<dbReference type="STRING" id="1178482.AR456_00695"/>
<name>W1N207_9GAMM</name>
<feature type="transmembrane region" description="Helical" evidence="7">
    <location>
        <begin position="307"/>
        <end position="329"/>
    </location>
</feature>
<reference evidence="9 10" key="1">
    <citation type="submission" date="2013-08" db="EMBL/GenBank/DDBJ databases">
        <title>draft genome of Halomonas huanghegensis, strain BJGMM-B45T.</title>
        <authorList>
            <person name="Miao C."/>
            <person name="Wan Y."/>
            <person name="Jin W."/>
        </authorList>
    </citation>
    <scope>NUCLEOTIDE SEQUENCE [LARGE SCALE GENOMIC DNA]</scope>
    <source>
        <strain evidence="9 10">BJGMM-B45</strain>
    </source>
</reference>
<evidence type="ECO:0000256" key="7">
    <source>
        <dbReference type="RuleBase" id="RU369079"/>
    </source>
</evidence>
<dbReference type="EMBL" id="AVBC01000056">
    <property type="protein sequence ID" value="ERL49196.1"/>
    <property type="molecule type" value="Genomic_DNA"/>
</dbReference>
<protein>
    <recommendedName>
        <fullName evidence="7">TRAP transporter large permease protein</fullName>
    </recommendedName>
</protein>
<dbReference type="Proteomes" id="UP000019113">
    <property type="component" value="Unassembled WGS sequence"/>
</dbReference>
<evidence type="ECO:0000256" key="3">
    <source>
        <dbReference type="ARBA" id="ARBA00022519"/>
    </source>
</evidence>
<keyword evidence="3 7" id="KW-0997">Cell inner membrane</keyword>
<evidence type="ECO:0000256" key="2">
    <source>
        <dbReference type="ARBA" id="ARBA00022475"/>
    </source>
</evidence>
<comment type="subcellular location">
    <subcellularLocation>
        <location evidence="1 7">Cell inner membrane</location>
        <topology evidence="1 7">Multi-pass membrane protein</topology>
    </subcellularLocation>
</comment>
<comment type="function">
    <text evidence="7">Part of the tripartite ATP-independent periplasmic (TRAP) transport system.</text>
</comment>
<dbReference type="GO" id="GO:0005886">
    <property type="term" value="C:plasma membrane"/>
    <property type="evidence" value="ECO:0007669"/>
    <property type="project" value="UniProtKB-SubCell"/>
</dbReference>